<dbReference type="EMBL" id="CAIIXF020000010">
    <property type="protein sequence ID" value="CAH1797194.1"/>
    <property type="molecule type" value="Genomic_DNA"/>
</dbReference>
<keyword evidence="4" id="KW-1185">Reference proteome</keyword>
<comment type="caution">
    <text evidence="3">The sequence shown here is derived from an EMBL/GenBank/DDBJ whole genome shotgun (WGS) entry which is preliminary data.</text>
</comment>
<feature type="coiled-coil region" evidence="1">
    <location>
        <begin position="358"/>
        <end position="397"/>
    </location>
</feature>
<dbReference type="InterPro" id="IPR031974">
    <property type="entry name" value="PDCD7"/>
</dbReference>
<dbReference type="OrthoDB" id="2289628at2759"/>
<dbReference type="PANTHER" id="PTHR48190:SF2">
    <property type="entry name" value="PROGRAMMED CELL DEATH PROTEIN 7"/>
    <property type="match status" value="1"/>
</dbReference>
<dbReference type="AlphaFoldDB" id="A0A8J1TXP5"/>
<evidence type="ECO:0000313" key="4">
    <source>
        <dbReference type="Proteomes" id="UP000749559"/>
    </source>
</evidence>
<gene>
    <name evidence="3" type="ORF">OFUS_LOCUS21525</name>
</gene>
<dbReference type="InterPro" id="IPR052831">
    <property type="entry name" value="Apoptosis_promoter"/>
</dbReference>
<dbReference type="Pfam" id="PF16021">
    <property type="entry name" value="PDCD7"/>
    <property type="match status" value="2"/>
</dbReference>
<feature type="region of interest" description="Disordered" evidence="2">
    <location>
        <begin position="323"/>
        <end position="344"/>
    </location>
</feature>
<organism evidence="3 4">
    <name type="scientific">Owenia fusiformis</name>
    <name type="common">Polychaete worm</name>
    <dbReference type="NCBI Taxonomy" id="6347"/>
    <lineage>
        <taxon>Eukaryota</taxon>
        <taxon>Metazoa</taxon>
        <taxon>Spiralia</taxon>
        <taxon>Lophotrochozoa</taxon>
        <taxon>Annelida</taxon>
        <taxon>Polychaeta</taxon>
        <taxon>Sedentaria</taxon>
        <taxon>Canalipalpata</taxon>
        <taxon>Sabellida</taxon>
        <taxon>Oweniida</taxon>
        <taxon>Oweniidae</taxon>
        <taxon>Owenia</taxon>
    </lineage>
</organism>
<dbReference type="Proteomes" id="UP000749559">
    <property type="component" value="Unassembled WGS sequence"/>
</dbReference>
<feature type="compositionally biased region" description="Polar residues" evidence="2">
    <location>
        <begin position="96"/>
        <end position="115"/>
    </location>
</feature>
<dbReference type="InterPro" id="IPR011029">
    <property type="entry name" value="DEATH-like_dom_sf"/>
</dbReference>
<sequence>MAGQPWRYPGQRNADLNNGMPYGGRGAHGTHRPRLQVNHDQYQMPHHQELQHEPYQSPHFQLRGSFMRQRPPSQMPPFQGPPPRFQYSNPPPPPVLNSQNYQQFTPDSNGPNQPTGMIAPNRMNVEPEKQVEKTQRDTDEEWVKVWLNDKSRESNETIQKPKVTISQFHSLIQEYRDLIKSMKQKCDDLKTITNEELWNIVFKEIELMKVRLGELQVTLNDKDLLKEVQQKMKWRQNKRERLRRKRREEYLAECKLQEERNLVHQQIDRWQQIIIQKNKDVEKEKELKATADKILNEVRRKINDVTKCLDILKALNTLRTVRQDSASRRGQNISSSKSRDKEFASASSELTTMLNQQKAMYNEEKKTLEVMLETEQEETKEREKAEKQLKMDNIRKKHEKRILEWLFGKGYKLESHPEKLKKHFRKHVAPTIIENVPLLDMLPCITCLSANDKEQLKSIYWQNGQAEAMVLFFDMLLQRYDWMDQLGAALRYPAVNQTYLADMLNPSGQGWDPMLSFQAFYDQADNSVEDLVRIRREWDMYIVDGARVSGSGIPSSWVNPEEPSSNIWASALMDSK</sequence>
<dbReference type="Gene3D" id="1.10.533.10">
    <property type="entry name" value="Death Domain, Fas"/>
    <property type="match status" value="1"/>
</dbReference>
<feature type="compositionally biased region" description="Pro residues" evidence="2">
    <location>
        <begin position="73"/>
        <end position="95"/>
    </location>
</feature>
<reference evidence="3" key="1">
    <citation type="submission" date="2022-03" db="EMBL/GenBank/DDBJ databases">
        <authorList>
            <person name="Martin C."/>
        </authorList>
    </citation>
    <scope>NUCLEOTIDE SEQUENCE</scope>
</reference>
<dbReference type="GO" id="GO:0005689">
    <property type="term" value="C:U12-type spliceosomal complex"/>
    <property type="evidence" value="ECO:0007669"/>
    <property type="project" value="TreeGrafter"/>
</dbReference>
<evidence type="ECO:0000313" key="3">
    <source>
        <dbReference type="EMBL" id="CAH1797194.1"/>
    </source>
</evidence>
<keyword evidence="1" id="KW-0175">Coiled coil</keyword>
<dbReference type="PANTHER" id="PTHR48190">
    <property type="entry name" value="PROGRAMMED CELL DEATH PROTEIN 7"/>
    <property type="match status" value="1"/>
</dbReference>
<feature type="region of interest" description="Disordered" evidence="2">
    <location>
        <begin position="67"/>
        <end position="120"/>
    </location>
</feature>
<evidence type="ECO:0000256" key="1">
    <source>
        <dbReference type="SAM" id="Coils"/>
    </source>
</evidence>
<feature type="region of interest" description="Disordered" evidence="2">
    <location>
        <begin position="1"/>
        <end position="31"/>
    </location>
</feature>
<name>A0A8J1TXP5_OWEFU</name>
<protein>
    <submittedName>
        <fullName evidence="3">Uncharacterized protein</fullName>
    </submittedName>
</protein>
<accession>A0A8J1TXP5</accession>
<evidence type="ECO:0000256" key="2">
    <source>
        <dbReference type="SAM" id="MobiDB-lite"/>
    </source>
</evidence>
<proteinExistence type="predicted"/>